<feature type="compositionally biased region" description="Acidic residues" evidence="1">
    <location>
        <begin position="644"/>
        <end position="653"/>
    </location>
</feature>
<dbReference type="Proteomes" id="UP001162060">
    <property type="component" value="Unassembled WGS sequence"/>
</dbReference>
<feature type="compositionally biased region" description="Basic and acidic residues" evidence="1">
    <location>
        <begin position="654"/>
        <end position="670"/>
    </location>
</feature>
<organism evidence="2 3">
    <name type="scientific">Peronospora matthiolae</name>
    <dbReference type="NCBI Taxonomy" id="2874970"/>
    <lineage>
        <taxon>Eukaryota</taxon>
        <taxon>Sar</taxon>
        <taxon>Stramenopiles</taxon>
        <taxon>Oomycota</taxon>
        <taxon>Peronosporomycetes</taxon>
        <taxon>Peronosporales</taxon>
        <taxon>Peronosporaceae</taxon>
        <taxon>Peronospora</taxon>
    </lineage>
</organism>
<comment type="caution">
    <text evidence="2">The sequence shown here is derived from an EMBL/GenBank/DDBJ whole genome shotgun (WGS) entry which is preliminary data.</text>
</comment>
<feature type="compositionally biased region" description="Polar residues" evidence="1">
    <location>
        <begin position="1"/>
        <end position="17"/>
    </location>
</feature>
<proteinExistence type="predicted"/>
<feature type="compositionally biased region" description="Basic and acidic residues" evidence="1">
    <location>
        <begin position="98"/>
        <end position="109"/>
    </location>
</feature>
<feature type="compositionally biased region" description="Low complexity" evidence="1">
    <location>
        <begin position="435"/>
        <end position="483"/>
    </location>
</feature>
<evidence type="ECO:0000313" key="2">
    <source>
        <dbReference type="EMBL" id="CAK7923546.1"/>
    </source>
</evidence>
<feature type="region of interest" description="Disordered" evidence="1">
    <location>
        <begin position="335"/>
        <end position="363"/>
    </location>
</feature>
<protein>
    <submittedName>
        <fullName evidence="2">Uncharacterized protein</fullName>
    </submittedName>
</protein>
<evidence type="ECO:0000256" key="1">
    <source>
        <dbReference type="SAM" id="MobiDB-lite"/>
    </source>
</evidence>
<dbReference type="EMBL" id="CAKLBY020000069">
    <property type="protein sequence ID" value="CAK7923546.1"/>
    <property type="molecule type" value="Genomic_DNA"/>
</dbReference>
<sequence>MAPATEQQRQPLTSSQDRNAEAHASHQVPLKSTPDSPSYSDGKSHEGGQLELLTAENEQITSKNARRTLINGSEDGGDTQLGSGGFLVSGRADLTTGDSEKTKNRGEKQVDELVGELVSVDGYTLADSARDTVDGSEISLEQVGAAEETRHGYEQLVRNDCGLDGDIKETVDGCDVIEDGVEVETMSSDKAQLSSGLDVEVSEGAGGREVAALPLVPDVVTENDVVVCGSSEEVVKALPDDLHEDVEMAGEDVMASGFAIVHCSLPSDSLCAVESHQNSSSMTVEVDKVVSCLVDDVVACVNATGSADVGPAKLPIIPLVPHLSTDEAMELLDMHQDDDDDDDDHDLLPEHNKAEDFVAEDGRTTHEYQWFDTNDDDDDEEEVAVNDPSVFDVITETTDDVFGSNGDVYPTVATQSIMDSTSTDSDDSADTLAVSNESSSSSSRNSSSSSSSSGSLFSDSSSPESSSSESFSPPPSARSTSSPDLANIGGGRLKKRHTRGDCGPRNLMMYTKRKRVRALELEKPSQRHDKSKRKFPKPIIPPEFAVFEVEAADPILKGLYSVRNNRRACFHGKWGFGEEAFNNMESVSPFEYTSRASVPHPRHKGDKRPVSGRYGGFFKLRQLKGTLVKVREDQLDLQFLPMSSEDEGEDENAGSERHEYEETDGDDRAASRYTVLGKGKNRFGRFLIRGYLHPESGRLTVKRRYLE</sequence>
<accession>A0AAV1TPJ0</accession>
<feature type="region of interest" description="Disordered" evidence="1">
    <location>
        <begin position="1"/>
        <end position="109"/>
    </location>
</feature>
<reference evidence="2" key="1">
    <citation type="submission" date="2024-01" db="EMBL/GenBank/DDBJ databases">
        <authorList>
            <person name="Webb A."/>
        </authorList>
    </citation>
    <scope>NUCLEOTIDE SEQUENCE</scope>
    <source>
        <strain evidence="2">Pm1</strain>
    </source>
</reference>
<feature type="region of interest" description="Disordered" evidence="1">
    <location>
        <begin position="639"/>
        <end position="672"/>
    </location>
</feature>
<feature type="region of interest" description="Disordered" evidence="1">
    <location>
        <begin position="418"/>
        <end position="512"/>
    </location>
</feature>
<evidence type="ECO:0000313" key="3">
    <source>
        <dbReference type="Proteomes" id="UP001162060"/>
    </source>
</evidence>
<feature type="compositionally biased region" description="Acidic residues" evidence="1">
    <location>
        <begin position="336"/>
        <end position="345"/>
    </location>
</feature>
<feature type="compositionally biased region" description="Basic and acidic residues" evidence="1">
    <location>
        <begin position="346"/>
        <end position="363"/>
    </location>
</feature>
<gene>
    <name evidence="2" type="ORF">PM001_LOCUS8696</name>
</gene>
<dbReference type="AlphaFoldDB" id="A0AAV1TPJ0"/>
<name>A0AAV1TPJ0_9STRA</name>